<dbReference type="KEGG" id="pcor:KS4_00540"/>
<name>A0A517YP77_9BACT</name>
<sequence precursor="true">MLKRIASVLVVAIVAGGFVAGCANSPKAAEGPEHSMSEPVAIKKAQAGSDEALNTAGVQVVNSDVELNELGADLDLQPNFDEESVVIVSLGEQNTGGYWVEITGVQQVGDTLYVQGVANQPAEDEMTTQVIEYPYAAVVVDKVDAVNVIPDLDQVSGKKK</sequence>
<evidence type="ECO:0000313" key="4">
    <source>
        <dbReference type="Proteomes" id="UP000317369"/>
    </source>
</evidence>
<keyword evidence="1" id="KW-0732">Signal</keyword>
<dbReference type="EMBL" id="CP036425">
    <property type="protein sequence ID" value="QDU32026.1"/>
    <property type="molecule type" value="Genomic_DNA"/>
</dbReference>
<keyword evidence="4" id="KW-1185">Reference proteome</keyword>
<feature type="signal peptide" evidence="1">
    <location>
        <begin position="1"/>
        <end position="28"/>
    </location>
</feature>
<dbReference type="InterPro" id="IPR025748">
    <property type="entry name" value="PrcB_C_dom"/>
</dbReference>
<dbReference type="Pfam" id="PF14343">
    <property type="entry name" value="PrcB_C"/>
    <property type="match status" value="1"/>
</dbReference>
<feature type="chain" id="PRO_5021975200" description="PrcB C-terminal domain-containing protein" evidence="1">
    <location>
        <begin position="29"/>
        <end position="160"/>
    </location>
</feature>
<proteinExistence type="predicted"/>
<evidence type="ECO:0000313" key="3">
    <source>
        <dbReference type="EMBL" id="QDU32026.1"/>
    </source>
</evidence>
<accession>A0A517YP77</accession>
<dbReference type="PROSITE" id="PS51257">
    <property type="entry name" value="PROKAR_LIPOPROTEIN"/>
    <property type="match status" value="1"/>
</dbReference>
<evidence type="ECO:0000256" key="1">
    <source>
        <dbReference type="SAM" id="SignalP"/>
    </source>
</evidence>
<dbReference type="Proteomes" id="UP000317369">
    <property type="component" value="Chromosome"/>
</dbReference>
<reference evidence="3 4" key="1">
    <citation type="submission" date="2019-02" db="EMBL/GenBank/DDBJ databases">
        <title>Deep-cultivation of Planctomycetes and their phenomic and genomic characterization uncovers novel biology.</title>
        <authorList>
            <person name="Wiegand S."/>
            <person name="Jogler M."/>
            <person name="Boedeker C."/>
            <person name="Pinto D."/>
            <person name="Vollmers J."/>
            <person name="Rivas-Marin E."/>
            <person name="Kohn T."/>
            <person name="Peeters S.H."/>
            <person name="Heuer A."/>
            <person name="Rast P."/>
            <person name="Oberbeckmann S."/>
            <person name="Bunk B."/>
            <person name="Jeske O."/>
            <person name="Meyerdierks A."/>
            <person name="Storesund J.E."/>
            <person name="Kallscheuer N."/>
            <person name="Luecker S."/>
            <person name="Lage O.M."/>
            <person name="Pohl T."/>
            <person name="Merkel B.J."/>
            <person name="Hornburger P."/>
            <person name="Mueller R.-W."/>
            <person name="Bruemmer F."/>
            <person name="Labrenz M."/>
            <person name="Spormann A.M."/>
            <person name="Op den Camp H."/>
            <person name="Overmann J."/>
            <person name="Amann R."/>
            <person name="Jetten M.S.M."/>
            <person name="Mascher T."/>
            <person name="Medema M.H."/>
            <person name="Devos D.P."/>
            <person name="Kaster A.-K."/>
            <person name="Ovreas L."/>
            <person name="Rohde M."/>
            <person name="Galperin M.Y."/>
            <person name="Jogler C."/>
        </authorList>
    </citation>
    <scope>NUCLEOTIDE SEQUENCE [LARGE SCALE GENOMIC DNA]</scope>
    <source>
        <strain evidence="3 4">KS4</strain>
    </source>
</reference>
<feature type="domain" description="PrcB C-terminal" evidence="2">
    <location>
        <begin position="85"/>
        <end position="140"/>
    </location>
</feature>
<dbReference type="AlphaFoldDB" id="A0A517YP77"/>
<evidence type="ECO:0000259" key="2">
    <source>
        <dbReference type="Pfam" id="PF14343"/>
    </source>
</evidence>
<organism evidence="3 4">
    <name type="scientific">Poriferisphaera corsica</name>
    <dbReference type="NCBI Taxonomy" id="2528020"/>
    <lineage>
        <taxon>Bacteria</taxon>
        <taxon>Pseudomonadati</taxon>
        <taxon>Planctomycetota</taxon>
        <taxon>Phycisphaerae</taxon>
        <taxon>Phycisphaerales</taxon>
        <taxon>Phycisphaeraceae</taxon>
        <taxon>Poriferisphaera</taxon>
    </lineage>
</organism>
<gene>
    <name evidence="3" type="ORF">KS4_00540</name>
</gene>
<dbReference type="RefSeq" id="WP_145072910.1">
    <property type="nucleotide sequence ID" value="NZ_CP036425.1"/>
</dbReference>
<dbReference type="OrthoDB" id="287638at2"/>
<protein>
    <recommendedName>
        <fullName evidence="2">PrcB C-terminal domain-containing protein</fullName>
    </recommendedName>
</protein>